<evidence type="ECO:0000313" key="2">
    <source>
        <dbReference type="Proteomes" id="UP000224460"/>
    </source>
</evidence>
<gene>
    <name evidence="1" type="ORF">CS063_01425</name>
</gene>
<proteinExistence type="predicted"/>
<dbReference type="Proteomes" id="UP000224460">
    <property type="component" value="Unassembled WGS sequence"/>
</dbReference>
<evidence type="ECO:0000313" key="1">
    <source>
        <dbReference type="EMBL" id="PHV72163.1"/>
    </source>
</evidence>
<protein>
    <submittedName>
        <fullName evidence="1">Uncharacterized protein</fullName>
    </submittedName>
</protein>
<reference evidence="1" key="1">
    <citation type="submission" date="2017-10" db="EMBL/GenBank/DDBJ databases">
        <title>Genome sequence of cellulolytic Lachnospiraceae bacterium XHS1971 isolated from hotspring sediment.</title>
        <authorList>
            <person name="Vasudevan G."/>
            <person name="Joshi A.J."/>
            <person name="Hivarkar S."/>
            <person name="Lanjekar V.B."/>
            <person name="Dhakephalkar P.K."/>
            <person name="Dagar S."/>
        </authorList>
    </citation>
    <scope>NUCLEOTIDE SEQUENCE</scope>
    <source>
        <strain evidence="1">XHS1971</strain>
    </source>
</reference>
<organism evidence="1 2">
    <name type="scientific">Sporanaerobium hydrogeniformans</name>
    <dbReference type="NCBI Taxonomy" id="3072179"/>
    <lineage>
        <taxon>Bacteria</taxon>
        <taxon>Bacillati</taxon>
        <taxon>Bacillota</taxon>
        <taxon>Clostridia</taxon>
        <taxon>Lachnospirales</taxon>
        <taxon>Lachnospiraceae</taxon>
        <taxon>Sporanaerobium</taxon>
    </lineage>
</organism>
<sequence length="861" mass="98466">MDTNVDIDGRINWEQFYTPYVKQGKKSGDNIIGLCPFHQDSNPSFSVSLTNGLYKCFACGEEGNPTTFLEKIEGINSKEAYKKLLEMAGYDTESTPRKSDKIMPYTLDDYAADKGFTVEFLQKLKIKNVKLGIAIPYMDTEGKFVRNRIRYGHNHTMRFSWGKGGDLCLYGLWKLDKIRATKEVVLVEGESDTQTLWVLGKPTMGVPGAATFKRDWCKYLEGIERVYLHKEPDQGGETFIGKMLEKLKEGDYKGEVYVFSLPSYKDPSDMYTKIKDKEKVRELIDMQLKAATKVNLSQVIESVIECSPVKLKQLNNYRIDDSGVYMFNAQAQEWRHICRTPLVLSKRIRNIETDEEKVELAYKRDGRWHYIIEKRSIVFQSRNLVGLADVGITVTSENAKFLVRYLQELEAVNFDILNKCECVTQLGWHDDRFLPYGDDNLIVDVESNAKMWVNGYKTKGELNDWINFVSRHRESSPIIRAYIAAACATPFLRPLGQRIFYLYNWSDTEGGKTACLNLALSVWGDPTKLMQTYNSTSVGLEFMASYMNDLPLGLNERQAAGKDQAKLETDAYRLAEGKGRLRGNKKGGLQSRGEWRSIILANGEEPFITPSTMSGVSTRTIELYGKPFAQDADAKSVYEFIGGNYGTIGKDIVSRYLGKDKLHDIVKMLKQLNKIIDDALRQAHSTKKSSNISAVAFISAIDVFLSANYFNPDEDQNVLLKRTLDMATFILNQVESKSETDIVEKFYNDTQDWMSINKNRFIFEKNIPSNEIYGLIERSGVRGVFYYVYPKVFEDFCNKEGQSYKKMLQGFGERGYIQTLMDGDKLRTQVRKSINGKQGRVIQFYFEGDFEPPEEDEKMPF</sequence>
<name>A0AC61DHB3_9FIRM</name>
<comment type="caution">
    <text evidence="1">The sequence shown here is derived from an EMBL/GenBank/DDBJ whole genome shotgun (WGS) entry which is preliminary data.</text>
</comment>
<keyword evidence="2" id="KW-1185">Reference proteome</keyword>
<accession>A0AC61DHB3</accession>
<dbReference type="EMBL" id="PEDL01000001">
    <property type="protein sequence ID" value="PHV72163.1"/>
    <property type="molecule type" value="Genomic_DNA"/>
</dbReference>